<dbReference type="InterPro" id="IPR002156">
    <property type="entry name" value="RNaseH_domain"/>
</dbReference>
<keyword evidence="3" id="KW-1185">Reference proteome</keyword>
<name>A0A9D3W0D7_9ROSI</name>
<comment type="caution">
    <text evidence="2">The sequence shown here is derived from an EMBL/GenBank/DDBJ whole genome shotgun (WGS) entry which is preliminary data.</text>
</comment>
<dbReference type="OrthoDB" id="956065at2759"/>
<dbReference type="Proteomes" id="UP000828251">
    <property type="component" value="Unassembled WGS sequence"/>
</dbReference>
<evidence type="ECO:0000313" key="2">
    <source>
        <dbReference type="EMBL" id="KAH1106342.1"/>
    </source>
</evidence>
<evidence type="ECO:0000259" key="1">
    <source>
        <dbReference type="Pfam" id="PF13456"/>
    </source>
</evidence>
<gene>
    <name evidence="2" type="ORF">J1N35_010110</name>
</gene>
<dbReference type="GO" id="GO:0004523">
    <property type="term" value="F:RNA-DNA hybrid ribonuclease activity"/>
    <property type="evidence" value="ECO:0007669"/>
    <property type="project" value="InterPro"/>
</dbReference>
<evidence type="ECO:0000313" key="3">
    <source>
        <dbReference type="Proteomes" id="UP000828251"/>
    </source>
</evidence>
<dbReference type="Pfam" id="PF13456">
    <property type="entry name" value="RVT_3"/>
    <property type="match status" value="1"/>
</dbReference>
<proteinExistence type="predicted"/>
<protein>
    <recommendedName>
        <fullName evidence="1">RNase H type-1 domain-containing protein</fullName>
    </recommendedName>
</protein>
<sequence>MAEDLGFRKLVVGGDSLTIVKKAQSLEKDRSSVVASIKHIKEISRRFEEITFRFASKSVNRTAHAMVEEGWELSSSTYWIEEASVRVEEKAERDRRACCD</sequence>
<feature type="domain" description="RNase H type-1" evidence="1">
    <location>
        <begin position="2"/>
        <end position="68"/>
    </location>
</feature>
<dbReference type="AlphaFoldDB" id="A0A9D3W0D7"/>
<dbReference type="EMBL" id="JAIQCV010000004">
    <property type="protein sequence ID" value="KAH1106342.1"/>
    <property type="molecule type" value="Genomic_DNA"/>
</dbReference>
<accession>A0A9D3W0D7</accession>
<reference evidence="2 3" key="1">
    <citation type="journal article" date="2021" name="Plant Biotechnol. J.">
        <title>Multi-omics assisted identification of the key and species-specific regulatory components of drought-tolerant mechanisms in Gossypium stocksii.</title>
        <authorList>
            <person name="Yu D."/>
            <person name="Ke L."/>
            <person name="Zhang D."/>
            <person name="Wu Y."/>
            <person name="Sun Y."/>
            <person name="Mei J."/>
            <person name="Sun J."/>
            <person name="Sun Y."/>
        </authorList>
    </citation>
    <scope>NUCLEOTIDE SEQUENCE [LARGE SCALE GENOMIC DNA]</scope>
    <source>
        <strain evidence="3">cv. E1</strain>
        <tissue evidence="2">Leaf</tissue>
    </source>
</reference>
<dbReference type="GO" id="GO:0003676">
    <property type="term" value="F:nucleic acid binding"/>
    <property type="evidence" value="ECO:0007669"/>
    <property type="project" value="InterPro"/>
</dbReference>
<organism evidence="2 3">
    <name type="scientific">Gossypium stocksii</name>
    <dbReference type="NCBI Taxonomy" id="47602"/>
    <lineage>
        <taxon>Eukaryota</taxon>
        <taxon>Viridiplantae</taxon>
        <taxon>Streptophyta</taxon>
        <taxon>Embryophyta</taxon>
        <taxon>Tracheophyta</taxon>
        <taxon>Spermatophyta</taxon>
        <taxon>Magnoliopsida</taxon>
        <taxon>eudicotyledons</taxon>
        <taxon>Gunneridae</taxon>
        <taxon>Pentapetalae</taxon>
        <taxon>rosids</taxon>
        <taxon>malvids</taxon>
        <taxon>Malvales</taxon>
        <taxon>Malvaceae</taxon>
        <taxon>Malvoideae</taxon>
        <taxon>Gossypium</taxon>
    </lineage>
</organism>